<proteinExistence type="predicted"/>
<evidence type="ECO:0008006" key="2">
    <source>
        <dbReference type="Google" id="ProtNLM"/>
    </source>
</evidence>
<accession>A0A645EYN1</accession>
<comment type="caution">
    <text evidence="1">The sequence shown here is derived from an EMBL/GenBank/DDBJ whole genome shotgun (WGS) entry which is preliminary data.</text>
</comment>
<dbReference type="EMBL" id="VSSQ01052191">
    <property type="protein sequence ID" value="MPN06289.1"/>
    <property type="molecule type" value="Genomic_DNA"/>
</dbReference>
<dbReference type="AlphaFoldDB" id="A0A645EYN1"/>
<sequence length="46" mass="5100">MMKAFAKLSNTICCLFAFTFVLASNTITKAGSFFFFGEPKCPKNLL</sequence>
<dbReference type="InterPro" id="IPR009229">
    <property type="entry name" value="AgrD"/>
</dbReference>
<dbReference type="NCBIfam" id="TIGR04223">
    <property type="entry name" value="quorum_AgrD"/>
    <property type="match status" value="1"/>
</dbReference>
<protein>
    <recommendedName>
        <fullName evidence="2">Cyclic lactone autoinducer peptide</fullName>
    </recommendedName>
</protein>
<gene>
    <name evidence="1" type="ORF">SDC9_153545</name>
</gene>
<evidence type="ECO:0000313" key="1">
    <source>
        <dbReference type="EMBL" id="MPN06289.1"/>
    </source>
</evidence>
<reference evidence="1" key="1">
    <citation type="submission" date="2019-08" db="EMBL/GenBank/DDBJ databases">
        <authorList>
            <person name="Kucharzyk K."/>
            <person name="Murdoch R.W."/>
            <person name="Higgins S."/>
            <person name="Loffler F."/>
        </authorList>
    </citation>
    <scope>NUCLEOTIDE SEQUENCE</scope>
</reference>
<name>A0A645EYN1_9ZZZZ</name>
<organism evidence="1">
    <name type="scientific">bioreactor metagenome</name>
    <dbReference type="NCBI Taxonomy" id="1076179"/>
    <lineage>
        <taxon>unclassified sequences</taxon>
        <taxon>metagenomes</taxon>
        <taxon>ecological metagenomes</taxon>
    </lineage>
</organism>